<dbReference type="EMBL" id="AFNT02000002">
    <property type="protein sequence ID" value="ERJ07564.1"/>
    <property type="molecule type" value="Genomic_DNA"/>
</dbReference>
<dbReference type="PATRIC" id="fig|1033806.12.peg.1346"/>
<dbReference type="STRING" id="1033806.HTIA_1354"/>
<dbReference type="eggNOG" id="arCOG07919">
    <property type="taxonomic scope" value="Archaea"/>
</dbReference>
<name>F7PK31_9EURY</name>
<dbReference type="KEGG" id="hti:HTIA_1354"/>
<sequence>MTETAETATGAPERDDERANQDHLADVEVGAGCTEIWEHLSEGRAGASDD</sequence>
<evidence type="ECO:0000313" key="5">
    <source>
        <dbReference type="Proteomes" id="UP000015381"/>
    </source>
</evidence>
<gene>
    <name evidence="3" type="ORF">HLRTI_000312</name>
    <name evidence="2" type="ORF">HTIA_1354</name>
</gene>
<dbReference type="RefSeq" id="WP_008526205.1">
    <property type="nucleotide sequence ID" value="NC_021921.1"/>
</dbReference>
<dbReference type="GeneID" id="55593226"/>
<evidence type="ECO:0000313" key="3">
    <source>
        <dbReference type="EMBL" id="ERJ07564.1"/>
    </source>
</evidence>
<accession>F7PK31</accession>
<dbReference type="AlphaFoldDB" id="F7PK31"/>
<feature type="compositionally biased region" description="Basic and acidic residues" evidence="1">
    <location>
        <begin position="12"/>
        <end position="23"/>
    </location>
</feature>
<dbReference type="HOGENOM" id="CLU_172992_1_0_2"/>
<keyword evidence="5" id="KW-1185">Reference proteome</keyword>
<evidence type="ECO:0000256" key="1">
    <source>
        <dbReference type="SAM" id="MobiDB-lite"/>
    </source>
</evidence>
<dbReference type="Proteomes" id="UP000015381">
    <property type="component" value="Chromosome I"/>
</dbReference>
<proteinExistence type="predicted"/>
<reference evidence="2 5" key="3">
    <citation type="journal article" date="2014" name="Environ. Microbiol.">
        <title>Halorhabdus tiamatea: proteogenomics and glycosidase activity measurements identify the first cultivated euryarchaeon from a deep-sea anoxic brine lake as potential polysaccharide degrader.</title>
        <authorList>
            <person name="Werner J."/>
            <person name="Ferrer M."/>
            <person name="Michel G."/>
            <person name="Mann A.J."/>
            <person name="Huang S."/>
            <person name="Juarez S."/>
            <person name="Ciordia S."/>
            <person name="Albar J.P."/>
            <person name="Alcaide M."/>
            <person name="La Cono V."/>
            <person name="Yakimov M.M."/>
            <person name="Antunes A."/>
            <person name="Taborda M."/>
            <person name="Da Costa M.S."/>
            <person name="Amann R.I."/>
            <person name="Gloeckner F.O."/>
            <person name="Golyshina O.V."/>
            <person name="Golyshin P.N."/>
            <person name="Teeling H."/>
        </authorList>
    </citation>
    <scope>NUCLEOTIDE SEQUENCE [LARGE SCALE GENOMIC DNA]</scope>
    <source>
        <strain evidence="5">SARL4B</strain>
        <strain evidence="2">Type strain: SARL4B</strain>
    </source>
</reference>
<dbReference type="OrthoDB" id="330977at2157"/>
<dbReference type="Proteomes" id="UP000003861">
    <property type="component" value="Unassembled WGS sequence"/>
</dbReference>
<protein>
    <submittedName>
        <fullName evidence="3">Uncharacterized protein</fullName>
    </submittedName>
</protein>
<evidence type="ECO:0000313" key="2">
    <source>
        <dbReference type="EMBL" id="CCQ33487.1"/>
    </source>
</evidence>
<evidence type="ECO:0000313" key="4">
    <source>
        <dbReference type="Proteomes" id="UP000003861"/>
    </source>
</evidence>
<feature type="region of interest" description="Disordered" evidence="1">
    <location>
        <begin position="1"/>
        <end position="23"/>
    </location>
</feature>
<reference evidence="3 4" key="1">
    <citation type="journal article" date="2011" name="J. Bacteriol.">
        <title>Genome sequence of Halorhabdus tiamatea, the first archaeon isolated from a deep-sea anoxic brine lake.</title>
        <authorList>
            <person name="Antunes A."/>
            <person name="Alam I."/>
            <person name="Bajic V.B."/>
            <person name="Stingl U."/>
        </authorList>
    </citation>
    <scope>NUCLEOTIDE SEQUENCE [LARGE SCALE GENOMIC DNA]</scope>
    <source>
        <strain evidence="3 4">SARL4B</strain>
    </source>
</reference>
<reference evidence="3 4" key="2">
    <citation type="journal article" date="2013" name="PLoS ONE">
        <title>INDIGO - INtegrated Data Warehouse of MIcrobial GenOmes with Examples from the Red Sea Extremophiles.</title>
        <authorList>
            <person name="Alam I."/>
            <person name="Antunes A."/>
            <person name="Kamau A.A."/>
            <person name="Ba Alawi W."/>
            <person name="Kalkatawi M."/>
            <person name="Stingl U."/>
            <person name="Bajic V.B."/>
        </authorList>
    </citation>
    <scope>NUCLEOTIDE SEQUENCE [LARGE SCALE GENOMIC DNA]</scope>
    <source>
        <strain evidence="3 4">SARL4B</strain>
    </source>
</reference>
<organism evidence="3 4">
    <name type="scientific">Halorhabdus tiamatea SARL4B</name>
    <dbReference type="NCBI Taxonomy" id="1033806"/>
    <lineage>
        <taxon>Archaea</taxon>
        <taxon>Methanobacteriati</taxon>
        <taxon>Methanobacteriota</taxon>
        <taxon>Stenosarchaea group</taxon>
        <taxon>Halobacteria</taxon>
        <taxon>Halobacteriales</taxon>
        <taxon>Haloarculaceae</taxon>
        <taxon>Halorhabdus</taxon>
    </lineage>
</organism>
<dbReference type="EMBL" id="HF571520">
    <property type="protein sequence ID" value="CCQ33487.1"/>
    <property type="molecule type" value="Genomic_DNA"/>
</dbReference>